<evidence type="ECO:0008006" key="3">
    <source>
        <dbReference type="Google" id="ProtNLM"/>
    </source>
</evidence>
<sequence length="252" mass="27566">MSAIASGSTRLHVSGRSEVFVPPERATLHISVQTEHRDKEQASLTARQTANQVAQMLRELNPLVAGTKTATEAAPVTWWTMDTMSLGYKRYDDPQGLKQCTINLRAKFRAFDKLSDIVGTLSAAPHVRIASITWALTDATRLSRQSELRRAAVADAKEKLQDYVSCAVPVRPSVASVDARRQQVSTLELQSVRCVELHDCSSDYRGMQRSYAAAAPMMLRGAAVGAPQDPGIDLNPDDVRLEGAVNMVFEGQ</sequence>
<name>A0A316Z656_9BASI</name>
<proteinExistence type="predicted"/>
<dbReference type="OrthoDB" id="3335918at2759"/>
<evidence type="ECO:0000313" key="2">
    <source>
        <dbReference type="Proteomes" id="UP000245946"/>
    </source>
</evidence>
<accession>A0A316Z656</accession>
<gene>
    <name evidence="1" type="ORF">FA09DRAFT_361102</name>
</gene>
<organism evidence="1 2">
    <name type="scientific">Tilletiopsis washingtonensis</name>
    <dbReference type="NCBI Taxonomy" id="58919"/>
    <lineage>
        <taxon>Eukaryota</taxon>
        <taxon>Fungi</taxon>
        <taxon>Dikarya</taxon>
        <taxon>Basidiomycota</taxon>
        <taxon>Ustilaginomycotina</taxon>
        <taxon>Exobasidiomycetes</taxon>
        <taxon>Entylomatales</taxon>
        <taxon>Entylomatales incertae sedis</taxon>
        <taxon>Tilletiopsis</taxon>
    </lineage>
</organism>
<dbReference type="GeneID" id="37272852"/>
<dbReference type="Proteomes" id="UP000245946">
    <property type="component" value="Unassembled WGS sequence"/>
</dbReference>
<dbReference type="InterPro" id="IPR007497">
    <property type="entry name" value="SIMPL/DUF541"/>
</dbReference>
<keyword evidence="2" id="KW-1185">Reference proteome</keyword>
<dbReference type="Pfam" id="PF04402">
    <property type="entry name" value="SIMPL"/>
    <property type="match status" value="1"/>
</dbReference>
<evidence type="ECO:0000313" key="1">
    <source>
        <dbReference type="EMBL" id="PWN97267.1"/>
    </source>
</evidence>
<dbReference type="AlphaFoldDB" id="A0A316Z656"/>
<dbReference type="EMBL" id="KZ819295">
    <property type="protein sequence ID" value="PWN97267.1"/>
    <property type="molecule type" value="Genomic_DNA"/>
</dbReference>
<dbReference type="RefSeq" id="XP_025597546.1">
    <property type="nucleotide sequence ID" value="XM_025745308.1"/>
</dbReference>
<protein>
    <recommendedName>
        <fullName evidence="3">SIMPL domain-containing protein</fullName>
    </recommendedName>
</protein>
<reference evidence="1 2" key="1">
    <citation type="journal article" date="2018" name="Mol. Biol. Evol.">
        <title>Broad Genomic Sampling Reveals a Smut Pathogenic Ancestry of the Fungal Clade Ustilaginomycotina.</title>
        <authorList>
            <person name="Kijpornyongpan T."/>
            <person name="Mondo S.J."/>
            <person name="Barry K."/>
            <person name="Sandor L."/>
            <person name="Lee J."/>
            <person name="Lipzen A."/>
            <person name="Pangilinan J."/>
            <person name="LaButti K."/>
            <person name="Hainaut M."/>
            <person name="Henrissat B."/>
            <person name="Grigoriev I.V."/>
            <person name="Spatafora J.W."/>
            <person name="Aime M.C."/>
        </authorList>
    </citation>
    <scope>NUCLEOTIDE SEQUENCE [LARGE SCALE GENOMIC DNA]</scope>
    <source>
        <strain evidence="1 2">MCA 4186</strain>
    </source>
</reference>